<dbReference type="GO" id="GO:0015631">
    <property type="term" value="F:tubulin binding"/>
    <property type="evidence" value="ECO:0000318"/>
    <property type="project" value="GO_Central"/>
</dbReference>
<dbReference type="Proteomes" id="UP000244005">
    <property type="component" value="Unassembled WGS sequence"/>
</dbReference>
<keyword evidence="5" id="KW-0966">Cell projection</keyword>
<keyword evidence="3 7" id="KW-0175">Coiled coil</keyword>
<dbReference type="GO" id="GO:0030992">
    <property type="term" value="C:intraciliary transport particle B"/>
    <property type="evidence" value="ECO:0000318"/>
    <property type="project" value="GO_Central"/>
</dbReference>
<dbReference type="InterPro" id="IPR043016">
    <property type="entry name" value="IFT81_N_sf"/>
</dbReference>
<dbReference type="AlphaFoldDB" id="A0A2R6X4G7"/>
<comment type="similarity">
    <text evidence="6">Belongs to the IFT81 family.</text>
</comment>
<dbReference type="EMBL" id="KZ772708">
    <property type="protein sequence ID" value="PTQ40997.1"/>
    <property type="molecule type" value="Genomic_DNA"/>
</dbReference>
<evidence type="ECO:0000256" key="6">
    <source>
        <dbReference type="ARBA" id="ARBA00043983"/>
    </source>
</evidence>
<dbReference type="Gene3D" id="1.10.418.70">
    <property type="entry name" value="Intraflagellar transport protein 81, N-terminal domain"/>
    <property type="match status" value="1"/>
</dbReference>
<keyword evidence="10" id="KW-1185">Reference proteome</keyword>
<protein>
    <recommendedName>
        <fullName evidence="8">IFT81 calponin homology domain-containing protein</fullName>
    </recommendedName>
</protein>
<dbReference type="Pfam" id="PF18383">
    <property type="entry name" value="IFT81_CH"/>
    <property type="match status" value="1"/>
</dbReference>
<feature type="domain" description="IFT81 calponin homology" evidence="8">
    <location>
        <begin position="2"/>
        <end position="120"/>
    </location>
</feature>
<evidence type="ECO:0000313" key="9">
    <source>
        <dbReference type="EMBL" id="PTQ40997.1"/>
    </source>
</evidence>
<dbReference type="GO" id="GO:0042073">
    <property type="term" value="P:intraciliary transport"/>
    <property type="evidence" value="ECO:0000318"/>
    <property type="project" value="GO_Central"/>
</dbReference>
<dbReference type="GO" id="GO:0060271">
    <property type="term" value="P:cilium assembly"/>
    <property type="evidence" value="ECO:0007669"/>
    <property type="project" value="InterPro"/>
</dbReference>
<dbReference type="PANTHER" id="PTHR15614">
    <property type="entry name" value="INTRAFLAGELLAR TRANSPORT PROTEIN 81 HOMOLOG"/>
    <property type="match status" value="1"/>
</dbReference>
<organism evidence="9 10">
    <name type="scientific">Marchantia polymorpha</name>
    <name type="common">Common liverwort</name>
    <name type="synonym">Marchantia aquatica</name>
    <dbReference type="NCBI Taxonomy" id="3197"/>
    <lineage>
        <taxon>Eukaryota</taxon>
        <taxon>Viridiplantae</taxon>
        <taxon>Streptophyta</taxon>
        <taxon>Embryophyta</taxon>
        <taxon>Marchantiophyta</taxon>
        <taxon>Marchantiopsida</taxon>
        <taxon>Marchantiidae</taxon>
        <taxon>Marchantiales</taxon>
        <taxon>Marchantiaceae</taxon>
        <taxon>Marchantia</taxon>
    </lineage>
</organism>
<dbReference type="Gramene" id="Mp1g07630.1">
    <property type="protein sequence ID" value="Mp1g07630.1.cds"/>
    <property type="gene ID" value="Mp1g07630"/>
</dbReference>
<reference evidence="10" key="1">
    <citation type="journal article" date="2017" name="Cell">
        <title>Insights into land plant evolution garnered from the Marchantia polymorpha genome.</title>
        <authorList>
            <person name="Bowman J.L."/>
            <person name="Kohchi T."/>
            <person name="Yamato K.T."/>
            <person name="Jenkins J."/>
            <person name="Shu S."/>
            <person name="Ishizaki K."/>
            <person name="Yamaoka S."/>
            <person name="Nishihama R."/>
            <person name="Nakamura Y."/>
            <person name="Berger F."/>
            <person name="Adam C."/>
            <person name="Aki S.S."/>
            <person name="Althoff F."/>
            <person name="Araki T."/>
            <person name="Arteaga-Vazquez M.A."/>
            <person name="Balasubrmanian S."/>
            <person name="Barry K."/>
            <person name="Bauer D."/>
            <person name="Boehm C.R."/>
            <person name="Briginshaw L."/>
            <person name="Caballero-Perez J."/>
            <person name="Catarino B."/>
            <person name="Chen F."/>
            <person name="Chiyoda S."/>
            <person name="Chovatia M."/>
            <person name="Davies K.M."/>
            <person name="Delmans M."/>
            <person name="Demura T."/>
            <person name="Dierschke T."/>
            <person name="Dolan L."/>
            <person name="Dorantes-Acosta A.E."/>
            <person name="Eklund D.M."/>
            <person name="Florent S.N."/>
            <person name="Flores-Sandoval E."/>
            <person name="Fujiyama A."/>
            <person name="Fukuzawa H."/>
            <person name="Galik B."/>
            <person name="Grimanelli D."/>
            <person name="Grimwood J."/>
            <person name="Grossniklaus U."/>
            <person name="Hamada T."/>
            <person name="Haseloff J."/>
            <person name="Hetherington A.J."/>
            <person name="Higo A."/>
            <person name="Hirakawa Y."/>
            <person name="Hundley H.N."/>
            <person name="Ikeda Y."/>
            <person name="Inoue K."/>
            <person name="Inoue S.I."/>
            <person name="Ishida S."/>
            <person name="Jia Q."/>
            <person name="Kakita M."/>
            <person name="Kanazawa T."/>
            <person name="Kawai Y."/>
            <person name="Kawashima T."/>
            <person name="Kennedy M."/>
            <person name="Kinose K."/>
            <person name="Kinoshita T."/>
            <person name="Kohara Y."/>
            <person name="Koide E."/>
            <person name="Komatsu K."/>
            <person name="Kopischke S."/>
            <person name="Kubo M."/>
            <person name="Kyozuka J."/>
            <person name="Lagercrantz U."/>
            <person name="Lin S.S."/>
            <person name="Lindquist E."/>
            <person name="Lipzen A.M."/>
            <person name="Lu C.W."/>
            <person name="De Luna E."/>
            <person name="Martienssen R.A."/>
            <person name="Minamino N."/>
            <person name="Mizutani M."/>
            <person name="Mizutani M."/>
            <person name="Mochizuki N."/>
            <person name="Monte I."/>
            <person name="Mosher R."/>
            <person name="Nagasaki H."/>
            <person name="Nakagami H."/>
            <person name="Naramoto S."/>
            <person name="Nishitani K."/>
            <person name="Ohtani M."/>
            <person name="Okamoto T."/>
            <person name="Okumura M."/>
            <person name="Phillips J."/>
            <person name="Pollak B."/>
            <person name="Reinders A."/>
            <person name="Rovekamp M."/>
            <person name="Sano R."/>
            <person name="Sawa S."/>
            <person name="Schmid M.W."/>
            <person name="Shirakawa M."/>
            <person name="Solano R."/>
            <person name="Spunde A."/>
            <person name="Suetsugu N."/>
            <person name="Sugano S."/>
            <person name="Sugiyama A."/>
            <person name="Sun R."/>
            <person name="Suzuki Y."/>
            <person name="Takenaka M."/>
            <person name="Takezawa D."/>
            <person name="Tomogane H."/>
            <person name="Tsuzuki M."/>
            <person name="Ueda T."/>
            <person name="Umeda M."/>
            <person name="Ward J.M."/>
            <person name="Watanabe Y."/>
            <person name="Yazaki K."/>
            <person name="Yokoyama R."/>
            <person name="Yoshitake Y."/>
            <person name="Yotsui I."/>
            <person name="Zachgo S."/>
            <person name="Schmutz J."/>
        </authorList>
    </citation>
    <scope>NUCLEOTIDE SEQUENCE [LARGE SCALE GENOMIC DNA]</scope>
    <source>
        <strain evidence="10">Tak-1</strain>
    </source>
</reference>
<dbReference type="InterPro" id="IPR041146">
    <property type="entry name" value="IFT81_CH"/>
</dbReference>
<accession>A0A2R6X4G7</accession>
<keyword evidence="4" id="KW-0969">Cilium</keyword>
<evidence type="ECO:0000256" key="3">
    <source>
        <dbReference type="ARBA" id="ARBA00023054"/>
    </source>
</evidence>
<comment type="subcellular location">
    <subcellularLocation>
        <location evidence="1">Cell projection</location>
        <location evidence="1">Cilium</location>
    </subcellularLocation>
</comment>
<evidence type="ECO:0000256" key="2">
    <source>
        <dbReference type="ARBA" id="ARBA00022794"/>
    </source>
</evidence>
<evidence type="ECO:0000256" key="4">
    <source>
        <dbReference type="ARBA" id="ARBA00023069"/>
    </source>
</evidence>
<sequence>MEEAKAIVAMLNAPPLDLNISVLEFCQKSPLQLRQLLFGVLSAIVPPQRLEDSPESTTCWMVDSLRVLNYGPSITGRSSFLDGIAAGNHDVIRPLLAWLLPQISTLQKRAFLARFLVDVEIPAELLLAEDMNKLHAQYDSLREQFIETHRHLEGLRQIERDPIKVKEHVSELQTERDHLLSKITKFKCKFQDVEKADELLEAVEEVKSLKVEMSKLVDTMIEQRQALNRSLGKNQKAYSKLQHMKILLEDAHNGSFFDKASHEIQALRFSAKQKLPEEVAAKQVHLHALQEVLCGPNKSEGLASIQSKLLAVNEELKNKRRNGLEKHSENEDASKRESMHWQRAQMGLILANRSQAANKKVAELTECRDKLQRDLDQKSTAIEEVKATVLRGEELKTYVESLRSKSAVYKKMKKELDDMDSEYGALIKNQKLLEEQIEMHPEFPEDKVDQTRKRATAKNLRKMIEEVNNLIKDLRNQLNPQVKELKLLRADLQSLEIEQAEKKQHYTDMCCLFDRKVTKLEAELASSTKEYENEKEGVKVRAASLEKLQATLMEENVEKENGSVSTKIKLKIEQQQEVLREVQRKQQAFKETEHFNSLQMGMMKDLLTLVAAKLSLYSSSSRLPIFSTATSLDTGDTSN</sequence>
<evidence type="ECO:0000259" key="8">
    <source>
        <dbReference type="Pfam" id="PF18383"/>
    </source>
</evidence>
<dbReference type="PANTHER" id="PTHR15614:SF2">
    <property type="entry name" value="INTRAFLAGELLAR TRANSPORT PROTEIN 81 HOMOLOG"/>
    <property type="match status" value="1"/>
</dbReference>
<proteinExistence type="inferred from homology"/>
<dbReference type="InterPro" id="IPR029600">
    <property type="entry name" value="IFT81"/>
</dbReference>
<feature type="coiled-coil region" evidence="7">
    <location>
        <begin position="354"/>
        <end position="429"/>
    </location>
</feature>
<dbReference type="OMA" id="WILTHME"/>
<dbReference type="GO" id="GO:0036064">
    <property type="term" value="C:ciliary basal body"/>
    <property type="evidence" value="ECO:0000318"/>
    <property type="project" value="GO_Central"/>
</dbReference>
<gene>
    <name evidence="9" type="ORF">MARPO_0036s0009</name>
</gene>
<evidence type="ECO:0000256" key="1">
    <source>
        <dbReference type="ARBA" id="ARBA00004138"/>
    </source>
</evidence>
<name>A0A2R6X4G7_MARPO</name>
<evidence type="ECO:0000256" key="5">
    <source>
        <dbReference type="ARBA" id="ARBA00023273"/>
    </source>
</evidence>
<dbReference type="OrthoDB" id="1935565at2759"/>
<evidence type="ECO:0000313" key="10">
    <source>
        <dbReference type="Proteomes" id="UP000244005"/>
    </source>
</evidence>
<keyword evidence="2" id="KW-0970">Cilium biogenesis/degradation</keyword>
<feature type="coiled-coil region" evidence="7">
    <location>
        <begin position="457"/>
        <end position="592"/>
    </location>
</feature>
<evidence type="ECO:0000256" key="7">
    <source>
        <dbReference type="SAM" id="Coils"/>
    </source>
</evidence>